<keyword evidence="1" id="KW-0067">ATP-binding</keyword>
<organism evidence="1 2">
    <name type="scientific">Citrobacter freundii</name>
    <dbReference type="NCBI Taxonomy" id="546"/>
    <lineage>
        <taxon>Bacteria</taxon>
        <taxon>Pseudomonadati</taxon>
        <taxon>Pseudomonadota</taxon>
        <taxon>Gammaproteobacteria</taxon>
        <taxon>Enterobacterales</taxon>
        <taxon>Enterobacteriaceae</taxon>
        <taxon>Citrobacter</taxon>
        <taxon>Citrobacter freundii complex</taxon>
    </lineage>
</organism>
<proteinExistence type="predicted"/>
<dbReference type="AlphaFoldDB" id="A0A7G2IZC8"/>
<dbReference type="GO" id="GO:0005524">
    <property type="term" value="F:ATP binding"/>
    <property type="evidence" value="ECO:0007669"/>
    <property type="project" value="UniProtKB-KW"/>
</dbReference>
<evidence type="ECO:0000313" key="2">
    <source>
        <dbReference type="Proteomes" id="UP000019194"/>
    </source>
</evidence>
<comment type="caution">
    <text evidence="1">The sequence shown here is derived from an EMBL/GenBank/DDBJ whole genome shotgun (WGS) entry which is preliminary data.</text>
</comment>
<name>A0A7G2IZC8_CITFR</name>
<dbReference type="Proteomes" id="UP000019194">
    <property type="component" value="Unassembled WGS sequence"/>
</dbReference>
<keyword evidence="1" id="KW-0547">Nucleotide-binding</keyword>
<dbReference type="GO" id="GO:0016787">
    <property type="term" value="F:hydrolase activity"/>
    <property type="evidence" value="ECO:0007669"/>
    <property type="project" value="UniProtKB-KW"/>
</dbReference>
<sequence length="47" mass="5597">MICDEIPEAYYNSHRVLVMRRGRLVAEFNPHHCREEEIAEVVEVINE</sequence>
<protein>
    <submittedName>
        <fullName evidence="1">Ribose/xylose/arabinose/galactoside ABC-type transport systems, ATP-binding protein</fullName>
        <ecNumber evidence="1">3.6.3.17</ecNumber>
    </submittedName>
</protein>
<keyword evidence="1" id="KW-0378">Hydrolase</keyword>
<evidence type="ECO:0000313" key="1">
    <source>
        <dbReference type="EMBL" id="CDL41204.1"/>
    </source>
</evidence>
<dbReference type="EMBL" id="CBWP010000082">
    <property type="protein sequence ID" value="CDL41204.1"/>
    <property type="molecule type" value="Genomic_DNA"/>
</dbReference>
<accession>A0A7G2IZC8</accession>
<dbReference type="EC" id="3.6.3.17" evidence="1"/>
<reference evidence="1 2" key="1">
    <citation type="submission" date="2013-10" db="EMBL/GenBank/DDBJ databases">
        <title>Antibiotic resistance diversity of beta-lactamase producers in the General Hospital Vienna.</title>
        <authorList>
            <person name="Barisic I."/>
            <person name="Mitteregger D."/>
            <person name="Hirschl A.M."/>
            <person name="Noehammer C."/>
            <person name="Wiesinger-Mayr H."/>
        </authorList>
    </citation>
    <scope>NUCLEOTIDE SEQUENCE [LARGE SCALE GENOMIC DNA]</scope>
    <source>
        <strain evidence="1 2">ISC11</strain>
    </source>
</reference>